<accession>B8C400</accession>
<feature type="compositionally biased region" description="Polar residues" evidence="1">
    <location>
        <begin position="616"/>
        <end position="632"/>
    </location>
</feature>
<dbReference type="AlphaFoldDB" id="B8C400"/>
<evidence type="ECO:0000313" key="3">
    <source>
        <dbReference type="EMBL" id="EED92213.1"/>
    </source>
</evidence>
<protein>
    <submittedName>
        <fullName evidence="3">Uncharacterized protein</fullName>
    </submittedName>
</protein>
<keyword evidence="4" id="KW-1185">Reference proteome</keyword>
<dbReference type="GeneID" id="7442310"/>
<keyword evidence="2" id="KW-1133">Transmembrane helix</keyword>
<dbReference type="KEGG" id="tps:THAPSDRAFT_22935"/>
<evidence type="ECO:0000256" key="2">
    <source>
        <dbReference type="SAM" id="Phobius"/>
    </source>
</evidence>
<dbReference type="RefSeq" id="XP_002290461.1">
    <property type="nucleotide sequence ID" value="XM_002290425.1"/>
</dbReference>
<reference evidence="3 4" key="2">
    <citation type="journal article" date="2008" name="Nature">
        <title>The Phaeodactylum genome reveals the evolutionary history of diatom genomes.</title>
        <authorList>
            <person name="Bowler C."/>
            <person name="Allen A.E."/>
            <person name="Badger J.H."/>
            <person name="Grimwood J."/>
            <person name="Jabbari K."/>
            <person name="Kuo A."/>
            <person name="Maheswari U."/>
            <person name="Martens C."/>
            <person name="Maumus F."/>
            <person name="Otillar R.P."/>
            <person name="Rayko E."/>
            <person name="Salamov A."/>
            <person name="Vandepoele K."/>
            <person name="Beszteri B."/>
            <person name="Gruber A."/>
            <person name="Heijde M."/>
            <person name="Katinka M."/>
            <person name="Mock T."/>
            <person name="Valentin K."/>
            <person name="Verret F."/>
            <person name="Berges J.A."/>
            <person name="Brownlee C."/>
            <person name="Cadoret J.P."/>
            <person name="Chiovitti A."/>
            <person name="Choi C.J."/>
            <person name="Coesel S."/>
            <person name="De Martino A."/>
            <person name="Detter J.C."/>
            <person name="Durkin C."/>
            <person name="Falciatore A."/>
            <person name="Fournet J."/>
            <person name="Haruta M."/>
            <person name="Huysman M.J."/>
            <person name="Jenkins B.D."/>
            <person name="Jiroutova K."/>
            <person name="Jorgensen R.E."/>
            <person name="Joubert Y."/>
            <person name="Kaplan A."/>
            <person name="Kroger N."/>
            <person name="Kroth P.G."/>
            <person name="La Roche J."/>
            <person name="Lindquist E."/>
            <person name="Lommer M."/>
            <person name="Martin-Jezequel V."/>
            <person name="Lopez P.J."/>
            <person name="Lucas S."/>
            <person name="Mangogna M."/>
            <person name="McGinnis K."/>
            <person name="Medlin L.K."/>
            <person name="Montsant A."/>
            <person name="Oudot-Le Secq M.P."/>
            <person name="Napoli C."/>
            <person name="Obornik M."/>
            <person name="Parker M.S."/>
            <person name="Petit J.L."/>
            <person name="Porcel B.M."/>
            <person name="Poulsen N."/>
            <person name="Robison M."/>
            <person name="Rychlewski L."/>
            <person name="Rynearson T.A."/>
            <person name="Schmutz J."/>
            <person name="Shapiro H."/>
            <person name="Siaut M."/>
            <person name="Stanley M."/>
            <person name="Sussman M.R."/>
            <person name="Taylor A.R."/>
            <person name="Vardi A."/>
            <person name="von Dassow P."/>
            <person name="Vyverman W."/>
            <person name="Willis A."/>
            <person name="Wyrwicz L.S."/>
            <person name="Rokhsar D.S."/>
            <person name="Weissenbach J."/>
            <person name="Armbrust E.V."/>
            <person name="Green B.R."/>
            <person name="Van de Peer Y."/>
            <person name="Grigoriev I.V."/>
        </authorList>
    </citation>
    <scope>NUCLEOTIDE SEQUENCE [LARGE SCALE GENOMIC DNA]</scope>
    <source>
        <strain evidence="3 4">CCMP1335</strain>
    </source>
</reference>
<proteinExistence type="predicted"/>
<evidence type="ECO:0000256" key="1">
    <source>
        <dbReference type="SAM" id="MobiDB-lite"/>
    </source>
</evidence>
<organism evidence="3 4">
    <name type="scientific">Thalassiosira pseudonana</name>
    <name type="common">Marine diatom</name>
    <name type="synonym">Cyclotella nana</name>
    <dbReference type="NCBI Taxonomy" id="35128"/>
    <lineage>
        <taxon>Eukaryota</taxon>
        <taxon>Sar</taxon>
        <taxon>Stramenopiles</taxon>
        <taxon>Ochrophyta</taxon>
        <taxon>Bacillariophyta</taxon>
        <taxon>Coscinodiscophyceae</taxon>
        <taxon>Thalassiosirophycidae</taxon>
        <taxon>Thalassiosirales</taxon>
        <taxon>Thalassiosiraceae</taxon>
        <taxon>Thalassiosira</taxon>
    </lineage>
</organism>
<keyword evidence="2" id="KW-0472">Membrane</keyword>
<keyword evidence="2" id="KW-0812">Transmembrane</keyword>
<reference evidence="3 4" key="1">
    <citation type="journal article" date="2004" name="Science">
        <title>The genome of the diatom Thalassiosira pseudonana: ecology, evolution, and metabolism.</title>
        <authorList>
            <person name="Armbrust E.V."/>
            <person name="Berges J.A."/>
            <person name="Bowler C."/>
            <person name="Green B.R."/>
            <person name="Martinez D."/>
            <person name="Putnam N.H."/>
            <person name="Zhou S."/>
            <person name="Allen A.E."/>
            <person name="Apt K.E."/>
            <person name="Bechner M."/>
            <person name="Brzezinski M.A."/>
            <person name="Chaal B.K."/>
            <person name="Chiovitti A."/>
            <person name="Davis A.K."/>
            <person name="Demarest M.S."/>
            <person name="Detter J.C."/>
            <person name="Glavina T."/>
            <person name="Goodstein D."/>
            <person name="Hadi M.Z."/>
            <person name="Hellsten U."/>
            <person name="Hildebrand M."/>
            <person name="Jenkins B.D."/>
            <person name="Jurka J."/>
            <person name="Kapitonov V.V."/>
            <person name="Kroger N."/>
            <person name="Lau W.W."/>
            <person name="Lane T.W."/>
            <person name="Larimer F.W."/>
            <person name="Lippmeier J.C."/>
            <person name="Lucas S."/>
            <person name="Medina M."/>
            <person name="Montsant A."/>
            <person name="Obornik M."/>
            <person name="Parker M.S."/>
            <person name="Palenik B."/>
            <person name="Pazour G.J."/>
            <person name="Richardson P.M."/>
            <person name="Rynearson T.A."/>
            <person name="Saito M.A."/>
            <person name="Schwartz D.C."/>
            <person name="Thamatrakoln K."/>
            <person name="Valentin K."/>
            <person name="Vardi A."/>
            <person name="Wilkerson F.P."/>
            <person name="Rokhsar D.S."/>
        </authorList>
    </citation>
    <scope>NUCLEOTIDE SEQUENCE [LARGE SCALE GENOMIC DNA]</scope>
    <source>
        <strain evidence="3 4">CCMP1335</strain>
    </source>
</reference>
<feature type="region of interest" description="Disordered" evidence="1">
    <location>
        <begin position="615"/>
        <end position="635"/>
    </location>
</feature>
<dbReference type="EMBL" id="CM000642">
    <property type="protein sequence ID" value="EED92213.1"/>
    <property type="molecule type" value="Genomic_DNA"/>
</dbReference>
<dbReference type="InParanoid" id="B8C400"/>
<name>B8C400_THAPS</name>
<dbReference type="OMA" id="RILHAIM"/>
<feature type="transmembrane region" description="Helical" evidence="2">
    <location>
        <begin position="118"/>
        <end position="136"/>
    </location>
</feature>
<evidence type="ECO:0000313" key="4">
    <source>
        <dbReference type="Proteomes" id="UP000001449"/>
    </source>
</evidence>
<feature type="compositionally biased region" description="Low complexity" evidence="1">
    <location>
        <begin position="13"/>
        <end position="35"/>
    </location>
</feature>
<dbReference type="HOGENOM" id="CLU_288955_0_0_1"/>
<sequence>MEPSTSSDPPSHADAIARSGGADGASSSSSSSPSRGTKKPPRWKGVEMKPLVRSYGPRDAPEEGGELQQLHPQQASRIGAGSFNTSSSSSIIRRCKHHLISLLDAHLNTNDTHQRKKLLLLLLSTLFLSLFVMVMAKGDAVGVEKRITVPGRSGEEELHGKGVPPTVENHLDHHLVDGGVVGAGGAGGSSSGSAAADVVDGTKSDEEHVLGEETKAEASTVVSDAIAEKNGDIPPATAASTPSKVEIHNVDTTPYQSTEYLKPTYFLPKTQDAPRGSAAGGGWDYPVTNHFQYRNVQSPTVSNWGYFDFEDPTEEWRGKVRPQPDFSTVEHRDVKSSDFPEGAWQKDDAYMKRFLEEAKNLVNRTIEGVYAEYGVGVAPFGGVTLTDEQLVQREEFAPYAIIQDIENDEEFRGKGNRMWMTQNSLDGLARRLIHAIMTNDSFELVLGGHSAAAGHGNAFNQSYIIQAGHVLEPVFAHLGVWMRAYNFAQGGMGTLQQALAGMDLRGKNADMIMWDSGMTEKGLDYFMFFVKQALISGNRAPFIIGVGNEMRPLEKVAGANIGEHGSGWNGPLTQSEQQAAEVPWAARYLNCERGNEAICKQHEYESGCWVDRDDFTPSTAQDKQPGGQTSWHPGNRIHKIRGRRIALMVLRGLQYALQKWEDLTAESGHPLADEHWHVADYYKSIREKAPEVPGCFAENKWKIGQKRRRNLRTKNETTPSDGRQLEEEDYWPSRLCNIPLQGRSLWGPRYNPMESSLVSILKPNPMGDLDPDPNPPYMWAPIYQPPDLPGSWYVPPKEDVNVDFIASARKLTVDNHNRELKRTEKIVSRATTNDIHNNSTRQLAEITPGFGTAIMWGRSGHCDGTSHNWCDKSDGISCLMGGTQDNRGSVCFDGTSGWVVFDVKDVKHGFIGARMEPWRKGESQKITKGWTEENNGGKGNYDKTERERRLHAEYTTQRSLEYIEKMEKEIENDILMEDPNRRRLGGGQSCGVVGDYTFEWAINGEIVSWTKAEFCDHFTRLSYNLDVIKFMDDPSKTGDFEVAMRMTNTDNNGQMCITHLYWA</sequence>
<dbReference type="Proteomes" id="UP000001449">
    <property type="component" value="Chromosome 5"/>
</dbReference>
<feature type="region of interest" description="Disordered" evidence="1">
    <location>
        <begin position="1"/>
        <end position="83"/>
    </location>
</feature>
<feature type="region of interest" description="Disordered" evidence="1">
    <location>
        <begin position="922"/>
        <end position="943"/>
    </location>
</feature>
<dbReference type="eggNOG" id="ENOG502SIHS">
    <property type="taxonomic scope" value="Eukaryota"/>
</dbReference>
<gene>
    <name evidence="3" type="ORF">THAPSDRAFT_22935</name>
</gene>
<dbReference type="PaxDb" id="35128-Thaps22935"/>